<dbReference type="Gene3D" id="1.10.10.250">
    <property type="entry name" value="Ribosomal protein L11, C-terminal domain"/>
    <property type="match status" value="1"/>
</dbReference>
<evidence type="ECO:0000256" key="1">
    <source>
        <dbReference type="ARBA" id="ARBA00010537"/>
    </source>
</evidence>
<evidence type="ECO:0000259" key="9">
    <source>
        <dbReference type="Pfam" id="PF03946"/>
    </source>
</evidence>
<evidence type="ECO:0000313" key="11">
    <source>
        <dbReference type="Proteomes" id="UP000605805"/>
    </source>
</evidence>
<feature type="domain" description="Large ribosomal subunit protein uL11 C-terminal" evidence="8">
    <location>
        <begin position="72"/>
        <end position="138"/>
    </location>
</feature>
<dbReference type="GO" id="GO:0006412">
    <property type="term" value="P:translation"/>
    <property type="evidence" value="ECO:0007669"/>
    <property type="project" value="UniProtKB-UniRule"/>
</dbReference>
<dbReference type="InterPro" id="IPR020783">
    <property type="entry name" value="Ribosomal_uL11_C"/>
</dbReference>
<dbReference type="AlphaFoldDB" id="A0A832YYH5"/>
<comment type="similarity">
    <text evidence="1 6 7">Belongs to the universal ribosomal protein uL11 family.</text>
</comment>
<dbReference type="NCBIfam" id="NF002232">
    <property type="entry name" value="PRK01143.1"/>
    <property type="match status" value="1"/>
</dbReference>
<evidence type="ECO:0000256" key="7">
    <source>
        <dbReference type="RuleBase" id="RU003978"/>
    </source>
</evidence>
<dbReference type="Pfam" id="PF03946">
    <property type="entry name" value="Ribosomal_L11_N"/>
    <property type="match status" value="1"/>
</dbReference>
<sequence length="175" mass="18814">MPRTKVIRVQIEGGKASTAPPLGPALADAGLNVSEVVDKINELTKQYQGLTLEVKIIVDLDTKAYRIELGLPTTTSLLLKFAGASEPSGDPAHKKVGNLKFEDVVRVAILKKPELNAKSLKAAVKCILGSARSIGLTVDGKDPKEVAKEVDQGVYDEVLKKFEEEWSKAYSGVSL</sequence>
<evidence type="ECO:0000313" key="10">
    <source>
        <dbReference type="EMBL" id="HIP57528.1"/>
    </source>
</evidence>
<dbReference type="CDD" id="cd00349">
    <property type="entry name" value="Ribosomal_L11"/>
    <property type="match status" value="1"/>
</dbReference>
<reference evidence="10" key="1">
    <citation type="journal article" date="2020" name="ISME J.">
        <title>Gammaproteobacteria mediating utilization of methyl-, sulfur- and petroleum organic compounds in deep ocean hydrothermal plumes.</title>
        <authorList>
            <person name="Zhou Z."/>
            <person name="Liu Y."/>
            <person name="Pan J."/>
            <person name="Cron B.R."/>
            <person name="Toner B.M."/>
            <person name="Anantharaman K."/>
            <person name="Breier J.A."/>
            <person name="Dick G.J."/>
            <person name="Li M."/>
        </authorList>
    </citation>
    <scope>NUCLEOTIDE SEQUENCE</scope>
    <source>
        <strain evidence="10">SZUA-1435</strain>
    </source>
</reference>
<evidence type="ECO:0000256" key="5">
    <source>
        <dbReference type="ARBA" id="ARBA00023274"/>
    </source>
</evidence>
<protein>
    <recommendedName>
        <fullName evidence="6">Large ribosomal subunit protein uL11</fullName>
    </recommendedName>
</protein>
<dbReference type="InterPro" id="IPR020784">
    <property type="entry name" value="Ribosomal_uL11_N"/>
</dbReference>
<dbReference type="SUPFAM" id="SSF46906">
    <property type="entry name" value="Ribosomal protein L11, C-terminal domain"/>
    <property type="match status" value="1"/>
</dbReference>
<dbReference type="SMART" id="SM00649">
    <property type="entry name" value="RL11"/>
    <property type="match status" value="1"/>
</dbReference>
<dbReference type="GO" id="GO:0003735">
    <property type="term" value="F:structural constituent of ribosome"/>
    <property type="evidence" value="ECO:0007669"/>
    <property type="project" value="InterPro"/>
</dbReference>
<keyword evidence="4 6" id="KW-0689">Ribosomal protein</keyword>
<proteinExistence type="inferred from homology"/>
<dbReference type="PANTHER" id="PTHR11661">
    <property type="entry name" value="60S RIBOSOMAL PROTEIN L12"/>
    <property type="match status" value="1"/>
</dbReference>
<keyword evidence="3 6" id="KW-0694">RNA-binding</keyword>
<dbReference type="PROSITE" id="PS00359">
    <property type="entry name" value="RIBOSOMAL_L11"/>
    <property type="match status" value="1"/>
</dbReference>
<dbReference type="GO" id="GO:0015934">
    <property type="term" value="C:large ribosomal subunit"/>
    <property type="evidence" value="ECO:0007669"/>
    <property type="project" value="TreeGrafter"/>
</dbReference>
<dbReference type="Gene3D" id="3.30.1550.10">
    <property type="entry name" value="Ribosomal protein L11/L12, N-terminal domain"/>
    <property type="match status" value="1"/>
</dbReference>
<evidence type="ECO:0000256" key="4">
    <source>
        <dbReference type="ARBA" id="ARBA00022980"/>
    </source>
</evidence>
<dbReference type="HAMAP" id="MF_00736">
    <property type="entry name" value="Ribosomal_uL11"/>
    <property type="match status" value="1"/>
</dbReference>
<accession>A0A832YYH5</accession>
<evidence type="ECO:0000256" key="3">
    <source>
        <dbReference type="ARBA" id="ARBA00022884"/>
    </source>
</evidence>
<evidence type="ECO:0000259" key="8">
    <source>
        <dbReference type="Pfam" id="PF00298"/>
    </source>
</evidence>
<dbReference type="InterPro" id="IPR000911">
    <property type="entry name" value="Ribosomal_uL11"/>
</dbReference>
<evidence type="ECO:0000256" key="6">
    <source>
        <dbReference type="HAMAP-Rule" id="MF_00736"/>
    </source>
</evidence>
<keyword evidence="2 6" id="KW-0699">rRNA-binding</keyword>
<evidence type="ECO:0000256" key="2">
    <source>
        <dbReference type="ARBA" id="ARBA00022730"/>
    </source>
</evidence>
<dbReference type="PANTHER" id="PTHR11661:SF1">
    <property type="entry name" value="LARGE RIBOSOMAL SUBUNIT PROTEIN UL11M"/>
    <property type="match status" value="1"/>
</dbReference>
<dbReference type="Pfam" id="PF00298">
    <property type="entry name" value="Ribosomal_L11"/>
    <property type="match status" value="1"/>
</dbReference>
<dbReference type="InterPro" id="IPR036796">
    <property type="entry name" value="Ribosomal_uL11_N_sf"/>
</dbReference>
<dbReference type="GO" id="GO:0070180">
    <property type="term" value="F:large ribosomal subunit rRNA binding"/>
    <property type="evidence" value="ECO:0007669"/>
    <property type="project" value="UniProtKB-UniRule"/>
</dbReference>
<dbReference type="Proteomes" id="UP000605805">
    <property type="component" value="Unassembled WGS sequence"/>
</dbReference>
<dbReference type="EMBL" id="DQTV01000111">
    <property type="protein sequence ID" value="HIP57528.1"/>
    <property type="molecule type" value="Genomic_DNA"/>
</dbReference>
<keyword evidence="5 6" id="KW-0687">Ribonucleoprotein</keyword>
<dbReference type="SUPFAM" id="SSF54747">
    <property type="entry name" value="Ribosomal L11/L12e N-terminal domain"/>
    <property type="match status" value="1"/>
</dbReference>
<gene>
    <name evidence="6" type="primary">rpl11</name>
    <name evidence="10" type="ORF">EYH02_05650</name>
</gene>
<organism evidence="10 11">
    <name type="scientific">Ignisphaera aggregans</name>
    <dbReference type="NCBI Taxonomy" id="334771"/>
    <lineage>
        <taxon>Archaea</taxon>
        <taxon>Thermoproteota</taxon>
        <taxon>Thermoprotei</taxon>
        <taxon>Desulfurococcales</taxon>
        <taxon>Desulfurococcaceae</taxon>
        <taxon>Ignisphaera</taxon>
    </lineage>
</organism>
<feature type="domain" description="Large ribosomal subunit protein uL11 N-terminal" evidence="9">
    <location>
        <begin position="7"/>
        <end position="61"/>
    </location>
</feature>
<comment type="subunit">
    <text evidence="6">Part of the ribosomal stalk of the 50S ribosomal subunit. Interacts with L10 and the large rRNA to form the base of the stalk. L10 forms an elongated spine to which L12 dimers bind in a sequential fashion forming a multimeric L10(L12)X complex.</text>
</comment>
<dbReference type="InterPro" id="IPR020785">
    <property type="entry name" value="Ribosomal_uL11_CS"/>
</dbReference>
<comment type="function">
    <text evidence="6">Forms part of the ribosomal stalk which helps the ribosome interact with GTP-bound translation factors.</text>
</comment>
<comment type="caution">
    <text evidence="10">The sequence shown here is derived from an EMBL/GenBank/DDBJ whole genome shotgun (WGS) entry which is preliminary data.</text>
</comment>
<dbReference type="InterPro" id="IPR036769">
    <property type="entry name" value="Ribosomal_uL11_C_sf"/>
</dbReference>
<name>A0A832YYH5_9CREN</name>